<evidence type="ECO:0000313" key="3">
    <source>
        <dbReference type="Proteomes" id="UP001146351"/>
    </source>
</evidence>
<feature type="region of interest" description="Disordered" evidence="1">
    <location>
        <begin position="381"/>
        <end position="406"/>
    </location>
</feature>
<dbReference type="InterPro" id="IPR013785">
    <property type="entry name" value="Aldolase_TIM"/>
</dbReference>
<evidence type="ECO:0000256" key="1">
    <source>
        <dbReference type="SAM" id="MobiDB-lite"/>
    </source>
</evidence>
<organism evidence="2 3">
    <name type="scientific">Penicillium capsulatum</name>
    <dbReference type="NCBI Taxonomy" id="69766"/>
    <lineage>
        <taxon>Eukaryota</taxon>
        <taxon>Fungi</taxon>
        <taxon>Dikarya</taxon>
        <taxon>Ascomycota</taxon>
        <taxon>Pezizomycotina</taxon>
        <taxon>Eurotiomycetes</taxon>
        <taxon>Eurotiomycetidae</taxon>
        <taxon>Eurotiales</taxon>
        <taxon>Aspergillaceae</taxon>
        <taxon>Penicillium</taxon>
    </lineage>
</organism>
<name>A0A9W9LLJ0_9EURO</name>
<comment type="caution">
    <text evidence="2">The sequence shown here is derived from an EMBL/GenBank/DDBJ whole genome shotgun (WGS) entry which is preliminary data.</text>
</comment>
<reference evidence="2" key="1">
    <citation type="submission" date="2022-11" db="EMBL/GenBank/DDBJ databases">
        <authorList>
            <person name="Petersen C."/>
        </authorList>
    </citation>
    <scope>NUCLEOTIDE SEQUENCE</scope>
    <source>
        <strain evidence="2">IBT 21917</strain>
    </source>
</reference>
<sequence>MAMSAPDRVPENAILDYLQRLITSKKGLPHGEPVCVMVSHTVNDAATLIRLVSEIGPHIALLQVQADIIDDWSDHVVDQLTYFAKRHGFILWEGSRMLNNTVNFMGRGSADWETSKGMADLITRKYTHGPTKPARWANMANSWAPGVPCDEQEKDVLIPTLRRAAREAVAKTVKTIQTEISAEESDDIYNDEEVTFSPPSSNGWHEFSPTMGSSLRKSSTISVTETTTLQPHIQPEDGVPPPPLLARGLTLCLPNAIDTAFTYEFRQSTIVAACANPDFVLGLLTSEPFFPNDTGNDILELAFTDGSGGSNMRNGSNPLTTSPYLEKDNLMGLFSLLPFDYSKEFESDPSFNMDGDHSSDTQPLSVTKLFYIIGRAAAQRAKSRKERQASNGHPKSPSAGPRILQVPIAILP</sequence>
<reference evidence="2" key="2">
    <citation type="journal article" date="2023" name="IMA Fungus">
        <title>Comparative genomic study of the Penicillium genus elucidates a diverse pangenome and 15 lateral gene transfer events.</title>
        <authorList>
            <person name="Petersen C."/>
            <person name="Sorensen T."/>
            <person name="Nielsen M.R."/>
            <person name="Sondergaard T.E."/>
            <person name="Sorensen J.L."/>
            <person name="Fitzpatrick D.A."/>
            <person name="Frisvad J.C."/>
            <person name="Nielsen K.L."/>
        </authorList>
    </citation>
    <scope>NUCLEOTIDE SEQUENCE</scope>
    <source>
        <strain evidence="2">IBT 21917</strain>
    </source>
</reference>
<gene>
    <name evidence="2" type="ORF">N7492_007276</name>
</gene>
<dbReference type="Gene3D" id="3.20.20.70">
    <property type="entry name" value="Aldolase class I"/>
    <property type="match status" value="1"/>
</dbReference>
<dbReference type="AlphaFoldDB" id="A0A9W9LLJ0"/>
<evidence type="ECO:0000313" key="2">
    <source>
        <dbReference type="EMBL" id="KAJ5161884.1"/>
    </source>
</evidence>
<proteinExistence type="predicted"/>
<dbReference type="OrthoDB" id="10263753at2759"/>
<keyword evidence="3" id="KW-1185">Reference proteome</keyword>
<protein>
    <submittedName>
        <fullName evidence="2">Uncharacterized protein</fullName>
    </submittedName>
</protein>
<dbReference type="EMBL" id="JAPQKO010000005">
    <property type="protein sequence ID" value="KAJ5161884.1"/>
    <property type="molecule type" value="Genomic_DNA"/>
</dbReference>
<accession>A0A9W9LLJ0</accession>
<dbReference type="Proteomes" id="UP001146351">
    <property type="component" value="Unassembled WGS sequence"/>
</dbReference>